<evidence type="ECO:0000259" key="9">
    <source>
        <dbReference type="PROSITE" id="PS51917"/>
    </source>
</evidence>
<evidence type="ECO:0000256" key="1">
    <source>
        <dbReference type="ARBA" id="ARBA00004123"/>
    </source>
</evidence>
<evidence type="ECO:0000256" key="2">
    <source>
        <dbReference type="ARBA" id="ARBA00004496"/>
    </source>
</evidence>
<dbReference type="InterPro" id="IPR032368">
    <property type="entry name" value="RPN13_DEUBAD"/>
</dbReference>
<evidence type="ECO:0000256" key="3">
    <source>
        <dbReference type="ARBA" id="ARBA00009216"/>
    </source>
</evidence>
<dbReference type="Gene3D" id="1.10.2020.20">
    <property type="match status" value="1"/>
</dbReference>
<keyword evidence="6" id="KW-0539">Nucleus</keyword>
<dbReference type="AlphaFoldDB" id="A0A158QSA8"/>
<evidence type="ECO:0008006" key="12">
    <source>
        <dbReference type="Google" id="ProtNLM"/>
    </source>
</evidence>
<dbReference type="PROSITE" id="PS51917">
    <property type="entry name" value="PRU"/>
    <property type="match status" value="1"/>
</dbReference>
<evidence type="ECO:0000256" key="4">
    <source>
        <dbReference type="ARBA" id="ARBA00022490"/>
    </source>
</evidence>
<feature type="region of interest" description="Disordered" evidence="7">
    <location>
        <begin position="309"/>
        <end position="338"/>
    </location>
</feature>
<dbReference type="GO" id="GO:0070628">
    <property type="term" value="F:proteasome binding"/>
    <property type="evidence" value="ECO:0007669"/>
    <property type="project" value="TreeGrafter"/>
</dbReference>
<dbReference type="GO" id="GO:0005634">
    <property type="term" value="C:nucleus"/>
    <property type="evidence" value="ECO:0007669"/>
    <property type="project" value="UniProtKB-SubCell"/>
</dbReference>
<dbReference type="InterPro" id="IPR006773">
    <property type="entry name" value="Rpn13/ADRM1"/>
</dbReference>
<dbReference type="InterPro" id="IPR038633">
    <property type="entry name" value="Rpn13/ADRM1_Pru_sf"/>
</dbReference>
<name>A0A158QSA8_MESCO</name>
<feature type="region of interest" description="Disordered" evidence="7">
    <location>
        <begin position="384"/>
        <end position="413"/>
    </location>
</feature>
<sequence>MAKRTAYSNTQPRYLEVWLFEAVNDIWKGLAQRVRESHPVVPWVGDQTKLMVSSRDPVVNDVGQCKGNCLGVLGWKGDVIVTNVTFHNNLSASAHLCRSLYNRSRTSTHGIGLRFTDRFATVGSGVCHQCSKNSHEEKTMTRSAELIDEESSEPEAQPLLQFKAGKMRTNEDQGVEADIRKGCVYVYQTISDKGVHFCWFDRSTGHIEENLVLTPGEAEFKHVPHYSTGRVYVLNLREQQRGVFLWMQEPDSNKDSQICEMVNRFINCPPTPSNSWMDFVRGVRGLSNLSDSELQNILMMGAALNDEIVSDSESSGQASPVPTESHANSSPVESPIMSMASPTPVAITVPNSDLLSDNTTPLGMHSLMSSIGGSYQRPHINMTGDPAAVLGPVPVQDSPTDSEDPESSSVDDFVDDLYTPRIDAALKAFTEAFESGQMGPVIAQLGLGEEATEAANAGDLEAFAEALNVTSFMEPTSDESSTEDKEDLVDNEDIISGGDSDVTDSASI</sequence>
<dbReference type="GO" id="GO:0005737">
    <property type="term" value="C:cytoplasm"/>
    <property type="evidence" value="ECO:0007669"/>
    <property type="project" value="UniProtKB-SubCell"/>
</dbReference>
<reference evidence="10 11" key="1">
    <citation type="submission" date="2018-10" db="EMBL/GenBank/DDBJ databases">
        <authorList>
            <consortium name="Pathogen Informatics"/>
        </authorList>
    </citation>
    <scope>NUCLEOTIDE SEQUENCE [LARGE SCALE GENOMIC DNA]</scope>
</reference>
<dbReference type="InterPro" id="IPR038108">
    <property type="entry name" value="RPN13_DEUBAD_sf"/>
</dbReference>
<keyword evidence="4" id="KW-0963">Cytoplasm</keyword>
<dbReference type="InterPro" id="IPR044867">
    <property type="entry name" value="DEUBAD_dom"/>
</dbReference>
<feature type="compositionally biased region" description="Acidic residues" evidence="7">
    <location>
        <begin position="476"/>
        <end position="493"/>
    </location>
</feature>
<evidence type="ECO:0000256" key="5">
    <source>
        <dbReference type="ARBA" id="ARBA00022942"/>
    </source>
</evidence>
<organism evidence="10 11">
    <name type="scientific">Mesocestoides corti</name>
    <name type="common">Flatworm</name>
    <dbReference type="NCBI Taxonomy" id="53468"/>
    <lineage>
        <taxon>Eukaryota</taxon>
        <taxon>Metazoa</taxon>
        <taxon>Spiralia</taxon>
        <taxon>Lophotrochozoa</taxon>
        <taxon>Platyhelminthes</taxon>
        <taxon>Cestoda</taxon>
        <taxon>Eucestoda</taxon>
        <taxon>Cyclophyllidea</taxon>
        <taxon>Mesocestoididae</taxon>
        <taxon>Mesocestoides</taxon>
    </lineage>
</organism>
<dbReference type="Pfam" id="PF16550">
    <property type="entry name" value="RPN13_C"/>
    <property type="match status" value="1"/>
</dbReference>
<feature type="compositionally biased region" description="Polar residues" evidence="7">
    <location>
        <begin position="311"/>
        <end position="332"/>
    </location>
</feature>
<dbReference type="PANTHER" id="PTHR12225:SF0">
    <property type="entry name" value="PROTEASOMAL UBIQUITIN RECEPTOR ADRM1"/>
    <property type="match status" value="1"/>
</dbReference>
<dbReference type="InterPro" id="IPR044868">
    <property type="entry name" value="Rpn13/ADRM1_Pru"/>
</dbReference>
<evidence type="ECO:0000313" key="11">
    <source>
        <dbReference type="Proteomes" id="UP000267029"/>
    </source>
</evidence>
<evidence type="ECO:0000313" key="10">
    <source>
        <dbReference type="EMBL" id="VDD74574.1"/>
    </source>
</evidence>
<protein>
    <recommendedName>
        <fullName evidence="12">Pru domain-containing protein</fullName>
    </recommendedName>
</protein>
<feature type="domain" description="Pru" evidence="9">
    <location>
        <begin position="154"/>
        <end position="269"/>
    </location>
</feature>
<dbReference type="EMBL" id="UXSR01000052">
    <property type="protein sequence ID" value="VDD74574.1"/>
    <property type="molecule type" value="Genomic_DNA"/>
</dbReference>
<evidence type="ECO:0000259" key="8">
    <source>
        <dbReference type="PROSITE" id="PS51916"/>
    </source>
</evidence>
<dbReference type="Proteomes" id="UP000267029">
    <property type="component" value="Unassembled WGS sequence"/>
</dbReference>
<accession>A0A158QSA8</accession>
<comment type="subcellular location">
    <subcellularLocation>
        <location evidence="2">Cytoplasm</location>
    </subcellularLocation>
    <subcellularLocation>
        <location evidence="1">Nucleus</location>
    </subcellularLocation>
</comment>
<dbReference type="Pfam" id="PF04683">
    <property type="entry name" value="Rpn13_ADRM1_Pru"/>
    <property type="match status" value="1"/>
</dbReference>
<dbReference type="GO" id="GO:0061133">
    <property type="term" value="F:endopeptidase activator activity"/>
    <property type="evidence" value="ECO:0007669"/>
    <property type="project" value="TreeGrafter"/>
</dbReference>
<evidence type="ECO:0000256" key="6">
    <source>
        <dbReference type="ARBA" id="ARBA00023242"/>
    </source>
</evidence>
<gene>
    <name evidence="10" type="ORF">MCOS_LOCUS577</name>
</gene>
<keyword evidence="11" id="KW-1185">Reference proteome</keyword>
<dbReference type="STRING" id="53468.A0A158QSA8"/>
<proteinExistence type="inferred from homology"/>
<evidence type="ECO:0000256" key="7">
    <source>
        <dbReference type="SAM" id="MobiDB-lite"/>
    </source>
</evidence>
<feature type="region of interest" description="Disordered" evidence="7">
    <location>
        <begin position="472"/>
        <end position="508"/>
    </location>
</feature>
<dbReference type="PANTHER" id="PTHR12225">
    <property type="entry name" value="ADHESION REGULATING MOLECULE 1 110 KDA CELL MEMBRANE GLYCOPROTEIN"/>
    <property type="match status" value="1"/>
</dbReference>
<dbReference type="PROSITE" id="PS51916">
    <property type="entry name" value="DEUBAD"/>
    <property type="match status" value="1"/>
</dbReference>
<keyword evidence="5" id="KW-0647">Proteasome</keyword>
<dbReference type="OrthoDB" id="340431at2759"/>
<dbReference type="Gene3D" id="2.30.29.70">
    <property type="entry name" value="Proteasomal ubiquitin receptor Rpn13/ADRM1"/>
    <property type="match status" value="1"/>
</dbReference>
<dbReference type="GO" id="GO:0008541">
    <property type="term" value="C:proteasome regulatory particle, lid subcomplex"/>
    <property type="evidence" value="ECO:0007669"/>
    <property type="project" value="TreeGrafter"/>
</dbReference>
<comment type="similarity">
    <text evidence="3">Belongs to the ADRM1 family.</text>
</comment>
<feature type="domain" description="DEUBAD" evidence="8">
    <location>
        <begin position="358"/>
        <end position="477"/>
    </location>
</feature>